<feature type="chain" id="PRO_5038428466" evidence="1">
    <location>
        <begin position="32"/>
        <end position="398"/>
    </location>
</feature>
<evidence type="ECO:0000256" key="1">
    <source>
        <dbReference type="SAM" id="SignalP"/>
    </source>
</evidence>
<evidence type="ECO:0000313" key="2">
    <source>
        <dbReference type="EMBL" id="GEL94685.1"/>
    </source>
</evidence>
<protein>
    <submittedName>
        <fullName evidence="2">Uncharacterized protein</fullName>
    </submittedName>
</protein>
<dbReference type="EMBL" id="BJWG01000005">
    <property type="protein sequence ID" value="GEL94685.1"/>
    <property type="molecule type" value="Genomic_DNA"/>
</dbReference>
<sequence length="398" mass="42164">MGTRATMRSARLVCAALLVVVPLGAGAPAGAASAPTSVAAAADTPTTLDGIKIVDTRPGMPGGLTRLELRLELSDPDGLPDRLLNFETQPYPVAVASVVSSTSTAPPNVVRKQLYWDQLNRTSGTATSGTWVGTADVTSVSTGKIRVISVAITDATDVTTQIPVANGPSVVVSGSPSLPWQYRVLNAPVKIVNGRERWTPSLRLVRRDDGTPVAGAMTAATDPGFVDVPVWIWSLSVVLPEWWPDYDDAFRLRSSSSGALTLPTYGVQETHYVGTLAGWGSGARRYYTVAATGRLEPPVKWQASIRFATSGGDVELTGSAWPAPSIYAAANRTVHLQRLVGRTWRTEASGRVRDNGRYTVVWDAPPAAGYWVRAYKPGGVEGSRVSVGTTGPAVWVTL</sequence>
<organism evidence="2 3">
    <name type="scientific">Cellulomonas composti</name>
    <dbReference type="NCBI Taxonomy" id="266130"/>
    <lineage>
        <taxon>Bacteria</taxon>
        <taxon>Bacillati</taxon>
        <taxon>Actinomycetota</taxon>
        <taxon>Actinomycetes</taxon>
        <taxon>Micrococcales</taxon>
        <taxon>Cellulomonadaceae</taxon>
        <taxon>Cellulomonas</taxon>
    </lineage>
</organism>
<dbReference type="AlphaFoldDB" id="A0A511J9L6"/>
<dbReference type="Proteomes" id="UP000321720">
    <property type="component" value="Unassembled WGS sequence"/>
</dbReference>
<comment type="caution">
    <text evidence="2">The sequence shown here is derived from an EMBL/GenBank/DDBJ whole genome shotgun (WGS) entry which is preliminary data.</text>
</comment>
<dbReference type="RefSeq" id="WP_146842373.1">
    <property type="nucleotide sequence ID" value="NZ_BJWG01000005.1"/>
</dbReference>
<evidence type="ECO:0000313" key="3">
    <source>
        <dbReference type="Proteomes" id="UP000321720"/>
    </source>
</evidence>
<keyword evidence="1" id="KW-0732">Signal</keyword>
<feature type="signal peptide" evidence="1">
    <location>
        <begin position="1"/>
        <end position="31"/>
    </location>
</feature>
<keyword evidence="3" id="KW-1185">Reference proteome</keyword>
<dbReference type="OrthoDB" id="4821157at2"/>
<proteinExistence type="predicted"/>
<reference evidence="2 3" key="1">
    <citation type="submission" date="2019-07" db="EMBL/GenBank/DDBJ databases">
        <title>Whole genome shotgun sequence of Cellulomonas composti NBRC 100758.</title>
        <authorList>
            <person name="Hosoyama A."/>
            <person name="Uohara A."/>
            <person name="Ohji S."/>
            <person name="Ichikawa N."/>
        </authorList>
    </citation>
    <scope>NUCLEOTIDE SEQUENCE [LARGE SCALE GENOMIC DNA]</scope>
    <source>
        <strain evidence="2 3">NBRC 100758</strain>
    </source>
</reference>
<gene>
    <name evidence="2" type="ORF">CCO02nite_13430</name>
</gene>
<accession>A0A511J9L6</accession>
<name>A0A511J9L6_9CELL</name>